<dbReference type="AlphaFoldDB" id="A0A834MW44"/>
<accession>A0A834MW44</accession>
<comment type="caution">
    <text evidence="1">The sequence shown here is derived from an EMBL/GenBank/DDBJ whole genome shotgun (WGS) entry which is preliminary data.</text>
</comment>
<organism evidence="1 2">
    <name type="scientific">Vespula vulgaris</name>
    <name type="common">Yellow jacket</name>
    <name type="synonym">Wasp</name>
    <dbReference type="NCBI Taxonomy" id="7454"/>
    <lineage>
        <taxon>Eukaryota</taxon>
        <taxon>Metazoa</taxon>
        <taxon>Ecdysozoa</taxon>
        <taxon>Arthropoda</taxon>
        <taxon>Hexapoda</taxon>
        <taxon>Insecta</taxon>
        <taxon>Pterygota</taxon>
        <taxon>Neoptera</taxon>
        <taxon>Endopterygota</taxon>
        <taxon>Hymenoptera</taxon>
        <taxon>Apocrita</taxon>
        <taxon>Aculeata</taxon>
        <taxon>Vespoidea</taxon>
        <taxon>Vespidae</taxon>
        <taxon>Vespinae</taxon>
        <taxon>Vespula</taxon>
    </lineage>
</organism>
<proteinExistence type="predicted"/>
<dbReference type="Proteomes" id="UP000614350">
    <property type="component" value="Unassembled WGS sequence"/>
</dbReference>
<evidence type="ECO:0000313" key="2">
    <source>
        <dbReference type="Proteomes" id="UP000614350"/>
    </source>
</evidence>
<gene>
    <name evidence="1" type="ORF">HZH66_011676</name>
</gene>
<evidence type="ECO:0000313" key="1">
    <source>
        <dbReference type="EMBL" id="KAF7385834.1"/>
    </source>
</evidence>
<keyword evidence="2" id="KW-1185">Reference proteome</keyword>
<reference evidence="1" key="1">
    <citation type="journal article" date="2020" name="G3 (Bethesda)">
        <title>High-Quality Assemblies for Three Invasive Social Wasps from the &lt;i&gt;Vespula&lt;/i&gt; Genus.</title>
        <authorList>
            <person name="Harrop T.W.R."/>
            <person name="Guhlin J."/>
            <person name="McLaughlin G.M."/>
            <person name="Permina E."/>
            <person name="Stockwell P."/>
            <person name="Gilligan J."/>
            <person name="Le Lec M.F."/>
            <person name="Gruber M.A.M."/>
            <person name="Quinn O."/>
            <person name="Lovegrove M."/>
            <person name="Duncan E.J."/>
            <person name="Remnant E.J."/>
            <person name="Van Eeckhoven J."/>
            <person name="Graham B."/>
            <person name="Knapp R.A."/>
            <person name="Langford K.W."/>
            <person name="Kronenberg Z."/>
            <person name="Press M.O."/>
            <person name="Eacker S.M."/>
            <person name="Wilson-Rankin E.E."/>
            <person name="Purcell J."/>
            <person name="Lester P.J."/>
            <person name="Dearden P.K."/>
        </authorList>
    </citation>
    <scope>NUCLEOTIDE SEQUENCE</scope>
    <source>
        <strain evidence="1">Marl-1</strain>
    </source>
</reference>
<sequence length="208" mass="22538">MPKSTNQKSNNILLSNSTGSNMKAFVVLLALAAVAIASPVGLENVQQENLAENEADLSKIKVSGGIKCRGKRCKGHIGIGGSWYVADDGTLVSESADDEVDDGIQKSYNVEEEEEESADDENNSVEIVFHSNCNSDEVDNSKCNKAATLGIHWLRLPSGEVVPHITENENTAVEQVDPTTAKWKWNGKVSVRCRKRKCRVDVSGGVHN</sequence>
<protein>
    <submittedName>
        <fullName evidence="1">Uncharacterized protein</fullName>
    </submittedName>
</protein>
<name>A0A834MW44_VESVU</name>
<dbReference type="EMBL" id="JACSEA010000014">
    <property type="protein sequence ID" value="KAF7385834.1"/>
    <property type="molecule type" value="Genomic_DNA"/>
</dbReference>